<gene>
    <name evidence="2" type="ORF">GALMADRAFT_231803</name>
</gene>
<evidence type="ECO:0000313" key="3">
    <source>
        <dbReference type="Proteomes" id="UP000027222"/>
    </source>
</evidence>
<keyword evidence="3" id="KW-1185">Reference proteome</keyword>
<organism evidence="2 3">
    <name type="scientific">Galerina marginata (strain CBS 339.88)</name>
    <dbReference type="NCBI Taxonomy" id="685588"/>
    <lineage>
        <taxon>Eukaryota</taxon>
        <taxon>Fungi</taxon>
        <taxon>Dikarya</taxon>
        <taxon>Basidiomycota</taxon>
        <taxon>Agaricomycotina</taxon>
        <taxon>Agaricomycetes</taxon>
        <taxon>Agaricomycetidae</taxon>
        <taxon>Agaricales</taxon>
        <taxon>Agaricineae</taxon>
        <taxon>Strophariaceae</taxon>
        <taxon>Galerina</taxon>
    </lineage>
</organism>
<dbReference type="HOGENOM" id="CLU_056227_0_0_1"/>
<dbReference type="Proteomes" id="UP000027222">
    <property type="component" value="Unassembled WGS sequence"/>
</dbReference>
<dbReference type="STRING" id="685588.A0A067SCA6"/>
<name>A0A067SCA6_GALM3</name>
<protein>
    <submittedName>
        <fullName evidence="2">Uncharacterized protein</fullName>
    </submittedName>
</protein>
<feature type="region of interest" description="Disordered" evidence="1">
    <location>
        <begin position="303"/>
        <end position="332"/>
    </location>
</feature>
<reference evidence="3" key="1">
    <citation type="journal article" date="2014" name="Proc. Natl. Acad. Sci. U.S.A.">
        <title>Extensive sampling of basidiomycete genomes demonstrates inadequacy of the white-rot/brown-rot paradigm for wood decay fungi.</title>
        <authorList>
            <person name="Riley R."/>
            <person name="Salamov A.A."/>
            <person name="Brown D.W."/>
            <person name="Nagy L.G."/>
            <person name="Floudas D."/>
            <person name="Held B.W."/>
            <person name="Levasseur A."/>
            <person name="Lombard V."/>
            <person name="Morin E."/>
            <person name="Otillar R."/>
            <person name="Lindquist E.A."/>
            <person name="Sun H."/>
            <person name="LaButti K.M."/>
            <person name="Schmutz J."/>
            <person name="Jabbour D."/>
            <person name="Luo H."/>
            <person name="Baker S.E."/>
            <person name="Pisabarro A.G."/>
            <person name="Walton J.D."/>
            <person name="Blanchette R.A."/>
            <person name="Henrissat B."/>
            <person name="Martin F."/>
            <person name="Cullen D."/>
            <person name="Hibbett D.S."/>
            <person name="Grigoriev I.V."/>
        </authorList>
    </citation>
    <scope>NUCLEOTIDE SEQUENCE [LARGE SCALE GENOMIC DNA]</scope>
    <source>
        <strain evidence="3">CBS 339.88</strain>
    </source>
</reference>
<feature type="compositionally biased region" description="Basic and acidic residues" evidence="1">
    <location>
        <begin position="319"/>
        <end position="330"/>
    </location>
</feature>
<accession>A0A067SCA6</accession>
<dbReference type="EMBL" id="KL142413">
    <property type="protein sequence ID" value="KDR67617.1"/>
    <property type="molecule type" value="Genomic_DNA"/>
</dbReference>
<dbReference type="OrthoDB" id="3159295at2759"/>
<evidence type="ECO:0000313" key="2">
    <source>
        <dbReference type="EMBL" id="KDR67617.1"/>
    </source>
</evidence>
<sequence>MPLRLDLPGNTPTYRRNGALGRRLSAQPRPTLVSKDFRFLVLRRFFYRIKLEDHAGSRALLDYLAEVDKNYGKLGWTAGYFWVRSLSSPSFLIVSNAKDLNFLTHLKDFCIDFSHSSVVLQRSSLDHLFKALTAQLITKNLTSLMLTSVPRIDIHLLGLVAKSFPGLTNIHLSSIEALDMTCCPNCYEDSLTRIFHSPIPDIYQDITSLATAFGSALGPLKNLTHLYMGIFLSQTDLLDLHINHGTNDDIRPVTFETVYNCARCERFRTSTKQGELLASLILAQHLESLKYIGWSSCFGPRVASEGERDGQEENTIGGDTKRGDAKEEGRTNLYMPHDFKTGLAIDRAAGKIKITRML</sequence>
<evidence type="ECO:0000256" key="1">
    <source>
        <dbReference type="SAM" id="MobiDB-lite"/>
    </source>
</evidence>
<proteinExistence type="predicted"/>
<dbReference type="AlphaFoldDB" id="A0A067SCA6"/>